<evidence type="ECO:0008006" key="5">
    <source>
        <dbReference type="Google" id="ProtNLM"/>
    </source>
</evidence>
<evidence type="ECO:0000259" key="2">
    <source>
        <dbReference type="Pfam" id="PF14341"/>
    </source>
</evidence>
<accession>A0A833JQC9</accession>
<reference evidence="3 4" key="1">
    <citation type="submission" date="2019-10" db="EMBL/GenBank/DDBJ databases">
        <title>Draft genome sequence of Marinobacter hydrocarbonoclasticus NCT7M from the microbiome of the marine copepod.</title>
        <authorList>
            <person name="Nuttall R."/>
            <person name="Sharma G."/>
            <person name="Moisander P."/>
        </authorList>
    </citation>
    <scope>NUCLEOTIDE SEQUENCE [LARGE SCALE GENOMIC DNA]</scope>
    <source>
        <strain evidence="3 4">NCT7M</strain>
    </source>
</reference>
<comment type="caution">
    <text evidence="3">The sequence shown here is derived from an EMBL/GenBank/DDBJ whole genome shotgun (WGS) entry which is preliminary data.</text>
</comment>
<dbReference type="InterPro" id="IPR025746">
    <property type="entry name" value="PilX_N_dom"/>
</dbReference>
<evidence type="ECO:0000313" key="3">
    <source>
        <dbReference type="EMBL" id="KAE8544245.1"/>
    </source>
</evidence>
<organism evidence="3 4">
    <name type="scientific">Marinobacter nauticus</name>
    <name type="common">Marinobacter hydrocarbonoclasticus</name>
    <name type="synonym">Marinobacter aquaeolei</name>
    <dbReference type="NCBI Taxonomy" id="2743"/>
    <lineage>
        <taxon>Bacteria</taxon>
        <taxon>Pseudomonadati</taxon>
        <taxon>Pseudomonadota</taxon>
        <taxon>Gammaproteobacteria</taxon>
        <taxon>Pseudomonadales</taxon>
        <taxon>Marinobacteraceae</taxon>
        <taxon>Marinobacter</taxon>
    </lineage>
</organism>
<dbReference type="Pfam" id="PF14341">
    <property type="entry name" value="PilX_N"/>
    <property type="match status" value="1"/>
</dbReference>
<proteinExistence type="predicted"/>
<evidence type="ECO:0000313" key="4">
    <source>
        <dbReference type="Proteomes" id="UP000469950"/>
    </source>
</evidence>
<dbReference type="RefSeq" id="WP_153741445.1">
    <property type="nucleotide sequence ID" value="NZ_WBMP01000019.1"/>
</dbReference>
<feature type="domain" description="Type 4 fimbrial biogenesis protein PilX N-terminal" evidence="2">
    <location>
        <begin position="8"/>
        <end position="58"/>
    </location>
</feature>
<dbReference type="Pfam" id="PF13681">
    <property type="entry name" value="PilX"/>
    <property type="match status" value="1"/>
</dbReference>
<dbReference type="AlphaFoldDB" id="A0A833JQC9"/>
<protein>
    <recommendedName>
        <fullName evidence="5">Type IV pilus assembly protein PilX</fullName>
    </recommendedName>
</protein>
<evidence type="ECO:0000259" key="1">
    <source>
        <dbReference type="Pfam" id="PF13681"/>
    </source>
</evidence>
<feature type="domain" description="PilX/PilW C-terminal" evidence="1">
    <location>
        <begin position="87"/>
        <end position="181"/>
    </location>
</feature>
<sequence length="183" mass="19772">MQNIKCHAGAALLTSLLILLVLSLLAVSSMQNSNIQERMVSAQREGYMAMEGAELALREAEIAIDKLASPSGFNTIDGFYEKGTAPRGTNVFVETNWSGTNSVAVSVPTVNGSPLFPQAPRYLVEYVGDAQLEVGNESADVNMTNYTHETGASTAKAFRIVARGTGATGEGQRIIEEYYRREF</sequence>
<dbReference type="InterPro" id="IPR025205">
    <property type="entry name" value="PilX/PilW_C"/>
</dbReference>
<gene>
    <name evidence="3" type="ORF">F6453_3368</name>
</gene>
<name>A0A833JQC9_MARNT</name>
<dbReference type="EMBL" id="WBMP01000019">
    <property type="protein sequence ID" value="KAE8544245.1"/>
    <property type="molecule type" value="Genomic_DNA"/>
</dbReference>
<dbReference type="Proteomes" id="UP000469950">
    <property type="component" value="Unassembled WGS sequence"/>
</dbReference>